<dbReference type="AlphaFoldDB" id="A0A8S2ERI7"/>
<dbReference type="PANTHER" id="PTHR18896">
    <property type="entry name" value="PHOSPHOLIPASE D"/>
    <property type="match status" value="1"/>
</dbReference>
<evidence type="ECO:0000313" key="6">
    <source>
        <dbReference type="EMBL" id="CAF4095450.1"/>
    </source>
</evidence>
<dbReference type="GO" id="GO:0009395">
    <property type="term" value="P:phospholipid catabolic process"/>
    <property type="evidence" value="ECO:0007669"/>
    <property type="project" value="TreeGrafter"/>
</dbReference>
<accession>A0A8S2ERI7</accession>
<dbReference type="PANTHER" id="PTHR18896:SF76">
    <property type="entry name" value="PHOSPHOLIPASE"/>
    <property type="match status" value="1"/>
</dbReference>
<name>A0A8S2ERI7_9BILA</name>
<proteinExistence type="predicted"/>
<dbReference type="InterPro" id="IPR015679">
    <property type="entry name" value="PLipase_D_fam"/>
</dbReference>
<comment type="caution">
    <text evidence="5">The sequence shown here is derived from an EMBL/GenBank/DDBJ whole genome shotgun (WGS) entry which is preliminary data.</text>
</comment>
<reference evidence="5" key="1">
    <citation type="submission" date="2021-02" db="EMBL/GenBank/DDBJ databases">
        <authorList>
            <person name="Nowell W R."/>
        </authorList>
    </citation>
    <scope>NUCLEOTIDE SEQUENCE</scope>
</reference>
<evidence type="ECO:0000256" key="2">
    <source>
        <dbReference type="ARBA" id="ARBA00022737"/>
    </source>
</evidence>
<feature type="chain" id="PRO_5036434528" evidence="4">
    <location>
        <begin position="22"/>
        <end position="135"/>
    </location>
</feature>
<organism evidence="5 7">
    <name type="scientific">Didymodactylos carnosus</name>
    <dbReference type="NCBI Taxonomy" id="1234261"/>
    <lineage>
        <taxon>Eukaryota</taxon>
        <taxon>Metazoa</taxon>
        <taxon>Spiralia</taxon>
        <taxon>Gnathifera</taxon>
        <taxon>Rotifera</taxon>
        <taxon>Eurotatoria</taxon>
        <taxon>Bdelloidea</taxon>
        <taxon>Philodinida</taxon>
        <taxon>Philodinidae</taxon>
        <taxon>Didymodactylos</taxon>
    </lineage>
</organism>
<gene>
    <name evidence="5" type="ORF">OVA965_LOCUS28071</name>
    <name evidence="6" type="ORF">TMI583_LOCUS28824</name>
</gene>
<evidence type="ECO:0000313" key="5">
    <source>
        <dbReference type="EMBL" id="CAF1290518.1"/>
    </source>
</evidence>
<dbReference type="Proteomes" id="UP000677228">
    <property type="component" value="Unassembled WGS sequence"/>
</dbReference>
<evidence type="ECO:0000256" key="4">
    <source>
        <dbReference type="SAM" id="SignalP"/>
    </source>
</evidence>
<feature type="signal peptide" evidence="4">
    <location>
        <begin position="1"/>
        <end position="21"/>
    </location>
</feature>
<keyword evidence="3" id="KW-0443">Lipid metabolism</keyword>
<comment type="catalytic activity">
    <reaction evidence="1">
        <text>a 1,2-diacyl-sn-glycero-3-phosphocholine + H2O = a 1,2-diacyl-sn-glycero-3-phosphate + choline + H(+)</text>
        <dbReference type="Rhea" id="RHEA:14445"/>
        <dbReference type="ChEBI" id="CHEBI:15354"/>
        <dbReference type="ChEBI" id="CHEBI:15377"/>
        <dbReference type="ChEBI" id="CHEBI:15378"/>
        <dbReference type="ChEBI" id="CHEBI:57643"/>
        <dbReference type="ChEBI" id="CHEBI:58608"/>
        <dbReference type="EC" id="3.1.4.4"/>
    </reaction>
</comment>
<evidence type="ECO:0000256" key="3">
    <source>
        <dbReference type="ARBA" id="ARBA00023098"/>
    </source>
</evidence>
<dbReference type="Proteomes" id="UP000682733">
    <property type="component" value="Unassembled WGS sequence"/>
</dbReference>
<keyword evidence="4" id="KW-0732">Signal</keyword>
<dbReference type="Gene3D" id="3.30.870.10">
    <property type="entry name" value="Endonuclease Chain A"/>
    <property type="match status" value="1"/>
</dbReference>
<evidence type="ECO:0000313" key="7">
    <source>
        <dbReference type="Proteomes" id="UP000677228"/>
    </source>
</evidence>
<dbReference type="SUPFAM" id="SSF56024">
    <property type="entry name" value="Phospholipase D/nuclease"/>
    <property type="match status" value="1"/>
</dbReference>
<protein>
    <submittedName>
        <fullName evidence="5">Uncharacterized protein</fullName>
    </submittedName>
</protein>
<evidence type="ECO:0000256" key="1">
    <source>
        <dbReference type="ARBA" id="ARBA00000798"/>
    </source>
</evidence>
<dbReference type="EMBL" id="CAJNOK010018909">
    <property type="protein sequence ID" value="CAF1290518.1"/>
    <property type="molecule type" value="Genomic_DNA"/>
</dbReference>
<dbReference type="EMBL" id="CAJOBA010040482">
    <property type="protein sequence ID" value="CAF4095450.1"/>
    <property type="molecule type" value="Genomic_DNA"/>
</dbReference>
<sequence length="135" mass="15541">MGSKTLMLIVGKMCFLGKVEAATRKISFLLLLELSKFTEIFKKIYIKVYFSRLLRGNGKITAQIAHVVRSAGTWSAGIKTTEHSIQNAYVQMIEEAKHFIYIENQFFISIIGHKQVHNRIGHALYRRILRAHTYV</sequence>
<keyword evidence="2" id="KW-0677">Repeat</keyword>
<dbReference type="GO" id="GO:0004630">
    <property type="term" value="F:phospholipase D activity"/>
    <property type="evidence" value="ECO:0007669"/>
    <property type="project" value="UniProtKB-EC"/>
</dbReference>